<keyword evidence="4" id="KW-0804">Transcription</keyword>
<dbReference type="InterPro" id="IPR003313">
    <property type="entry name" value="AraC-bd"/>
</dbReference>
<evidence type="ECO:0000313" key="6">
    <source>
        <dbReference type="EMBL" id="RED49684.1"/>
    </source>
</evidence>
<dbReference type="PRINTS" id="PR00032">
    <property type="entry name" value="HTHARAC"/>
</dbReference>
<dbReference type="GO" id="GO:0043565">
    <property type="term" value="F:sequence-specific DNA binding"/>
    <property type="evidence" value="ECO:0007669"/>
    <property type="project" value="InterPro"/>
</dbReference>
<dbReference type="EMBL" id="QRDW01000005">
    <property type="protein sequence ID" value="RED49684.1"/>
    <property type="molecule type" value="Genomic_DNA"/>
</dbReference>
<dbReference type="PANTHER" id="PTHR46796:SF2">
    <property type="entry name" value="TRANSCRIPTIONAL REGULATORY PROTEIN"/>
    <property type="match status" value="1"/>
</dbReference>
<dbReference type="RefSeq" id="WP_115936944.1">
    <property type="nucleotide sequence ID" value="NZ_QRDW01000005.1"/>
</dbReference>
<dbReference type="InterPro" id="IPR037923">
    <property type="entry name" value="HTH-like"/>
</dbReference>
<feature type="domain" description="HTH araC/xylS-type" evidence="5">
    <location>
        <begin position="189"/>
        <end position="286"/>
    </location>
</feature>
<dbReference type="SUPFAM" id="SSF46689">
    <property type="entry name" value="Homeodomain-like"/>
    <property type="match status" value="2"/>
</dbReference>
<evidence type="ECO:0000256" key="1">
    <source>
        <dbReference type="ARBA" id="ARBA00023015"/>
    </source>
</evidence>
<dbReference type="GO" id="GO:0003700">
    <property type="term" value="F:DNA-binding transcription factor activity"/>
    <property type="evidence" value="ECO:0007669"/>
    <property type="project" value="InterPro"/>
</dbReference>
<dbReference type="SMART" id="SM00342">
    <property type="entry name" value="HTH_ARAC"/>
    <property type="match status" value="1"/>
</dbReference>
<name>A0A3D9HJQ5_9PROT</name>
<keyword evidence="2 6" id="KW-0238">DNA-binding</keyword>
<evidence type="ECO:0000256" key="3">
    <source>
        <dbReference type="ARBA" id="ARBA00023159"/>
    </source>
</evidence>
<evidence type="ECO:0000256" key="2">
    <source>
        <dbReference type="ARBA" id="ARBA00023125"/>
    </source>
</evidence>
<sequence length="289" mass="32629">MTMVCAKDNPFETGELSPRERAHLWVDSRFDDLECLHARFQDYQYSPHFHDTFVFGRVEQGVEHCRSRGLDFALTPGTSLTIINPGDLHDGRPGEEGYEYRMFYPSVELMRQANEECGGSGDIPWFSNCYVEDRLLSERIGRLHRLLESEGCPLEAESLMLETLTHLVLHHGDQKPVPGRIGDESSPVAKVCDFVRDGLDQEFGLEDMATIAGLNRYQLIRAFRKEMGMTPHAYVINRRVEAARGLLKNGVTLSAAALDCGFYDQAHFSRIFKRVVGVTPGAYRNACHG</sequence>
<gene>
    <name evidence="6" type="ORF">DFP90_10555</name>
</gene>
<accession>A0A3D9HJQ5</accession>
<keyword evidence="1" id="KW-0805">Transcription regulation</keyword>
<evidence type="ECO:0000259" key="5">
    <source>
        <dbReference type="PROSITE" id="PS01124"/>
    </source>
</evidence>
<dbReference type="AlphaFoldDB" id="A0A3D9HJQ5"/>
<organism evidence="6 7">
    <name type="scientific">Aestuariispira insulae</name>
    <dbReference type="NCBI Taxonomy" id="1461337"/>
    <lineage>
        <taxon>Bacteria</taxon>
        <taxon>Pseudomonadati</taxon>
        <taxon>Pseudomonadota</taxon>
        <taxon>Alphaproteobacteria</taxon>
        <taxon>Rhodospirillales</taxon>
        <taxon>Kiloniellaceae</taxon>
        <taxon>Aestuariispira</taxon>
    </lineage>
</organism>
<dbReference type="PROSITE" id="PS00041">
    <property type="entry name" value="HTH_ARAC_FAMILY_1"/>
    <property type="match status" value="1"/>
</dbReference>
<dbReference type="InterPro" id="IPR018062">
    <property type="entry name" value="HTH_AraC-typ_CS"/>
</dbReference>
<dbReference type="SUPFAM" id="SSF51215">
    <property type="entry name" value="Regulatory protein AraC"/>
    <property type="match status" value="1"/>
</dbReference>
<reference evidence="6 7" key="1">
    <citation type="submission" date="2018-07" db="EMBL/GenBank/DDBJ databases">
        <title>Genomic Encyclopedia of Type Strains, Phase III (KMG-III): the genomes of soil and plant-associated and newly described type strains.</title>
        <authorList>
            <person name="Whitman W."/>
        </authorList>
    </citation>
    <scope>NUCLEOTIDE SEQUENCE [LARGE SCALE GENOMIC DNA]</scope>
    <source>
        <strain evidence="6 7">CECT 8488</strain>
    </source>
</reference>
<keyword evidence="3" id="KW-0010">Activator</keyword>
<dbReference type="OrthoDB" id="9809338at2"/>
<evidence type="ECO:0000256" key="4">
    <source>
        <dbReference type="ARBA" id="ARBA00023163"/>
    </source>
</evidence>
<dbReference type="InterPro" id="IPR050204">
    <property type="entry name" value="AraC_XylS_family_regulators"/>
</dbReference>
<dbReference type="InterPro" id="IPR018060">
    <property type="entry name" value="HTH_AraC"/>
</dbReference>
<dbReference type="Pfam" id="PF02311">
    <property type="entry name" value="AraC_binding"/>
    <property type="match status" value="1"/>
</dbReference>
<comment type="caution">
    <text evidence="6">The sequence shown here is derived from an EMBL/GenBank/DDBJ whole genome shotgun (WGS) entry which is preliminary data.</text>
</comment>
<dbReference type="PANTHER" id="PTHR46796">
    <property type="entry name" value="HTH-TYPE TRANSCRIPTIONAL ACTIVATOR RHAS-RELATED"/>
    <property type="match status" value="1"/>
</dbReference>
<dbReference type="InterPro" id="IPR009057">
    <property type="entry name" value="Homeodomain-like_sf"/>
</dbReference>
<dbReference type="Proteomes" id="UP000256845">
    <property type="component" value="Unassembled WGS sequence"/>
</dbReference>
<dbReference type="Pfam" id="PF12833">
    <property type="entry name" value="HTH_18"/>
    <property type="match status" value="1"/>
</dbReference>
<protein>
    <submittedName>
        <fullName evidence="6">AraC-like DNA-binding protein</fullName>
    </submittedName>
</protein>
<keyword evidence="7" id="KW-1185">Reference proteome</keyword>
<dbReference type="PROSITE" id="PS01124">
    <property type="entry name" value="HTH_ARAC_FAMILY_2"/>
    <property type="match status" value="1"/>
</dbReference>
<proteinExistence type="predicted"/>
<dbReference type="InterPro" id="IPR020449">
    <property type="entry name" value="Tscrpt_reg_AraC-type_HTH"/>
</dbReference>
<dbReference type="Gene3D" id="1.10.10.60">
    <property type="entry name" value="Homeodomain-like"/>
    <property type="match status" value="2"/>
</dbReference>
<evidence type="ECO:0000313" key="7">
    <source>
        <dbReference type="Proteomes" id="UP000256845"/>
    </source>
</evidence>